<evidence type="ECO:0000256" key="13">
    <source>
        <dbReference type="ARBA" id="ARBA00023315"/>
    </source>
</evidence>
<protein>
    <recommendedName>
        <fullName evidence="3">histone acetyltransferase</fullName>
        <ecNumber evidence="3">2.3.1.48</ecNumber>
    </recommendedName>
</protein>
<keyword evidence="5" id="KW-0479">Metal-binding</keyword>
<dbReference type="PROSITE" id="PS51727">
    <property type="entry name" value="CBP_P300_HAT"/>
    <property type="match status" value="1"/>
</dbReference>
<dbReference type="GO" id="GO:0031490">
    <property type="term" value="F:chromatin DNA binding"/>
    <property type="evidence" value="ECO:0007669"/>
    <property type="project" value="TreeGrafter"/>
</dbReference>
<dbReference type="InterPro" id="IPR019786">
    <property type="entry name" value="Zinc_finger_PHD-type_CS"/>
</dbReference>
<evidence type="ECO:0000256" key="16">
    <source>
        <dbReference type="SAM" id="MobiDB-lite"/>
    </source>
</evidence>
<dbReference type="SMART" id="SM00249">
    <property type="entry name" value="PHD"/>
    <property type="match status" value="1"/>
</dbReference>
<dbReference type="InterPro" id="IPR019787">
    <property type="entry name" value="Znf_PHD-finger"/>
</dbReference>
<dbReference type="InterPro" id="IPR013178">
    <property type="entry name" value="Histone_AcTrfase_Rtt109/CBP"/>
</dbReference>
<feature type="domain" description="TAZ-type" evidence="17">
    <location>
        <begin position="1297"/>
        <end position="1383"/>
    </location>
</feature>
<gene>
    <name evidence="20" type="ORF">OSB04_000156</name>
</gene>
<dbReference type="InterPro" id="IPR035898">
    <property type="entry name" value="TAZ_dom_sf"/>
</dbReference>
<dbReference type="InterPro" id="IPR011011">
    <property type="entry name" value="Znf_FYVE_PHD"/>
</dbReference>
<dbReference type="SUPFAM" id="SSF57903">
    <property type="entry name" value="FYVE/PHD zinc finger"/>
    <property type="match status" value="1"/>
</dbReference>
<keyword evidence="6 15" id="KW-0863">Zinc-finger</keyword>
<dbReference type="InterPro" id="IPR013083">
    <property type="entry name" value="Znf_RING/FYVE/PHD"/>
</dbReference>
<evidence type="ECO:0000256" key="3">
    <source>
        <dbReference type="ARBA" id="ARBA00013184"/>
    </source>
</evidence>
<evidence type="ECO:0000256" key="8">
    <source>
        <dbReference type="ARBA" id="ARBA00022853"/>
    </source>
</evidence>
<feature type="domain" description="CBP/p300-type HAT" evidence="19">
    <location>
        <begin position="863"/>
        <end position="1287"/>
    </location>
</feature>
<comment type="caution">
    <text evidence="20">The sequence shown here is derived from an EMBL/GenBank/DDBJ whole genome shotgun (WGS) entry which is preliminary data.</text>
</comment>
<evidence type="ECO:0000256" key="2">
    <source>
        <dbReference type="ARBA" id="ARBA00004123"/>
    </source>
</evidence>
<keyword evidence="21" id="KW-1185">Reference proteome</keyword>
<feature type="region of interest" description="Disordered" evidence="16">
    <location>
        <begin position="634"/>
        <end position="657"/>
    </location>
</feature>
<dbReference type="SMART" id="SM01250">
    <property type="entry name" value="KAT11"/>
    <property type="match status" value="1"/>
</dbReference>
<dbReference type="SMART" id="SM00551">
    <property type="entry name" value="ZnF_TAZ"/>
    <property type="match status" value="1"/>
</dbReference>
<dbReference type="GO" id="GO:0005634">
    <property type="term" value="C:nucleus"/>
    <property type="evidence" value="ECO:0007669"/>
    <property type="project" value="UniProtKB-SubCell"/>
</dbReference>
<dbReference type="SUPFAM" id="SSF57933">
    <property type="entry name" value="TAZ domain"/>
    <property type="match status" value="1"/>
</dbReference>
<feature type="non-terminal residue" evidence="20">
    <location>
        <position position="1383"/>
    </location>
</feature>
<dbReference type="Proteomes" id="UP001172457">
    <property type="component" value="Chromosome 1"/>
</dbReference>
<name>A0AA38U097_9ASTR</name>
<evidence type="ECO:0000256" key="14">
    <source>
        <dbReference type="ARBA" id="ARBA00048017"/>
    </source>
</evidence>
<evidence type="ECO:0000259" key="18">
    <source>
        <dbReference type="PROSITE" id="PS50135"/>
    </source>
</evidence>
<dbReference type="Gene3D" id="3.30.60.90">
    <property type="match status" value="1"/>
</dbReference>
<feature type="region of interest" description="Disordered" evidence="16">
    <location>
        <begin position="596"/>
        <end position="620"/>
    </location>
</feature>
<dbReference type="GO" id="GO:0000123">
    <property type="term" value="C:histone acetyltransferase complex"/>
    <property type="evidence" value="ECO:0007669"/>
    <property type="project" value="TreeGrafter"/>
</dbReference>
<evidence type="ECO:0000256" key="6">
    <source>
        <dbReference type="ARBA" id="ARBA00022771"/>
    </source>
</evidence>
<keyword evidence="7" id="KW-0862">Zinc</keyword>
<comment type="subcellular location">
    <subcellularLocation>
        <location evidence="2">Nucleus</location>
    </subcellularLocation>
</comment>
<dbReference type="Pfam" id="PF02135">
    <property type="entry name" value="zf-TAZ"/>
    <property type="match status" value="1"/>
</dbReference>
<dbReference type="GO" id="GO:0003713">
    <property type="term" value="F:transcription coactivator activity"/>
    <property type="evidence" value="ECO:0007669"/>
    <property type="project" value="TreeGrafter"/>
</dbReference>
<evidence type="ECO:0000256" key="7">
    <source>
        <dbReference type="ARBA" id="ARBA00022833"/>
    </source>
</evidence>
<evidence type="ECO:0000313" key="21">
    <source>
        <dbReference type="Proteomes" id="UP001172457"/>
    </source>
</evidence>
<keyword evidence="12" id="KW-0539">Nucleus</keyword>
<accession>A0AA38U097</accession>
<dbReference type="Pfam" id="PF00628">
    <property type="entry name" value="PHD"/>
    <property type="match status" value="1"/>
</dbReference>
<evidence type="ECO:0000256" key="9">
    <source>
        <dbReference type="ARBA" id="ARBA00023015"/>
    </source>
</evidence>
<evidence type="ECO:0000256" key="12">
    <source>
        <dbReference type="ARBA" id="ARBA00023242"/>
    </source>
</evidence>
<dbReference type="InterPro" id="IPR001965">
    <property type="entry name" value="Znf_PHD"/>
</dbReference>
<dbReference type="InterPro" id="IPR043145">
    <property type="entry name" value="Znf_ZZ_sf"/>
</dbReference>
<evidence type="ECO:0000256" key="4">
    <source>
        <dbReference type="ARBA" id="ARBA00022679"/>
    </source>
</evidence>
<evidence type="ECO:0000259" key="19">
    <source>
        <dbReference type="PROSITE" id="PS51727"/>
    </source>
</evidence>
<comment type="function">
    <text evidence="1">Acetyltransferase enzyme. Acetylates histones, giving a specific tag for transcriptional activation.</text>
</comment>
<dbReference type="GO" id="GO:0008270">
    <property type="term" value="F:zinc ion binding"/>
    <property type="evidence" value="ECO:0007669"/>
    <property type="project" value="UniProtKB-KW"/>
</dbReference>
<evidence type="ECO:0000256" key="1">
    <source>
        <dbReference type="ARBA" id="ARBA00002581"/>
    </source>
</evidence>
<dbReference type="GO" id="GO:0045944">
    <property type="term" value="P:positive regulation of transcription by RNA polymerase II"/>
    <property type="evidence" value="ECO:0007669"/>
    <property type="project" value="TreeGrafter"/>
</dbReference>
<dbReference type="GO" id="GO:0005667">
    <property type="term" value="C:transcription regulator complex"/>
    <property type="evidence" value="ECO:0007669"/>
    <property type="project" value="TreeGrafter"/>
</dbReference>
<dbReference type="PANTHER" id="PTHR13808">
    <property type="entry name" value="CBP/P300-RELATED"/>
    <property type="match status" value="1"/>
</dbReference>
<evidence type="ECO:0000313" key="20">
    <source>
        <dbReference type="EMBL" id="KAJ9564190.1"/>
    </source>
</evidence>
<sequence>MLKQIIKHYAIIAVVYIVESVDIDLKDHWGYDVLNDLERLVATSNERPKGVLANGLQNLNQQEIRDVNQYPTISHRRLISSDSAMNVGYNCYNYAPISTSNLGYLGDSSFNDYSQNVASTNISYDGMSFISPLGRKPASKEFITSPDHASYITACSYEDAISDTEAFDSVLRHSISGTPSSEKFYQQKSFHQGMYSISSKCFFPSISFTHLLFVYLTLRFFPFIICYQIGQYRSSIIGERQIAYNVYNPTSLVGDVQSFFSNPYSVQQKFQYDPEPDHLLLRKSNAQRLDCGTFLQSQVPFQKDIHAPESAHFLPTSKSNAQRSDFGTFLQSQAPFQKDIFAAESAHFLPTSKSKAQRSDFGTFLQSQVPFQKDILAAECGDNLCKCDDLYCNICGPARRSRVTADFCSESRKRKYDTLDPPIKESRISTGTLADMLPPNYLNGGSAVVDQSSQEFSLSPSQQQGGLFVQLPCLEQWGKAGVHDEDISEEVKKTQVLTASWSQKSNSIVTEDSMRNNNQRTDLNVACCQQKSKGPEGNSNATNNEYKEQAEISSKRVRLCVEEKSTSDEKANFDSTSASDVYDSVLESAETNIQITSTEKEESSQVGPKANFDSTSASDVHDSVLESVETKIQITSTEKEESSQVGPKANFDSTSASDVHDSVLESVETKIQITSPDENELGLGSKENKTPSTSMADSFTTSQIKEHLLSFPQHKEISGNMTPSISHNICQLCSMEELLLSPAPIYCSSCDSRIKRNVGYYRSANEEGPQHCICVQCFVGSRGANIVIRDGSVPKAALQKAKNDEGSVDSWVQCDRCQYWQHRICGLYNNEKHTEAEEEYICPKCCLEEIEDGRRVPLTHTAVFGAKDLPRTNLSDHIEQRLFTRMKQERVEMAKISGIELEKVPVAEDLVVRVVVSVDKQLEVKQQFRDILHGEDYPAQFSYKSKRLGGVDVCLFGMCVQEFGSDCGGPNNRCVYISYLDSVKYFKPERNTASGESLRTFVYHEILVGYLEYCKKRGFATCYIWACPLIKGEDYIFYCHPETQRTPKQDKLRQWYKSMLRKAAEDDVVVETTNLYNQFFVPTRQGSTKITAARLPYFDGDYWSTTAESIIKKLEEEESSGGLRSRVPTKRTLMAMGVENPDFVTKDVLVMQRLGETILPSKENFIIARLQHMCTHCHEVILSGSRWFCNQCNKIQLCSRCFNDGKLLSGNRRHTCHSSKNSQLLEDVLSNVPLDTKDGDDALVNSFFETRDDFLNKCQKSQYQFDTLGHAKYSSMMILYHFMHKLKLTQSSTKAISETKSEQLHKQRVTTLKDGLDALSHASKCKSIKCSNPDCGIIRKLLHHASICSVRVRNGCKICERAWWILKEHAQICEESNCRIPRC</sequence>
<keyword evidence="9" id="KW-0805">Transcription regulation</keyword>
<comment type="catalytic activity">
    <reaction evidence="14">
        <text>L-lysyl-[protein] + acetyl-CoA = N(6)-acetyl-L-lysyl-[protein] + CoA + H(+)</text>
        <dbReference type="Rhea" id="RHEA:45948"/>
        <dbReference type="Rhea" id="RHEA-COMP:9752"/>
        <dbReference type="Rhea" id="RHEA-COMP:10731"/>
        <dbReference type="ChEBI" id="CHEBI:15378"/>
        <dbReference type="ChEBI" id="CHEBI:29969"/>
        <dbReference type="ChEBI" id="CHEBI:57287"/>
        <dbReference type="ChEBI" id="CHEBI:57288"/>
        <dbReference type="ChEBI" id="CHEBI:61930"/>
        <dbReference type="EC" id="2.3.1.48"/>
    </reaction>
</comment>
<keyword evidence="8" id="KW-0156">Chromatin regulator</keyword>
<dbReference type="InterPro" id="IPR000433">
    <property type="entry name" value="Znf_ZZ"/>
</dbReference>
<organism evidence="20 21">
    <name type="scientific">Centaurea solstitialis</name>
    <name type="common">yellow star-thistle</name>
    <dbReference type="NCBI Taxonomy" id="347529"/>
    <lineage>
        <taxon>Eukaryota</taxon>
        <taxon>Viridiplantae</taxon>
        <taxon>Streptophyta</taxon>
        <taxon>Embryophyta</taxon>
        <taxon>Tracheophyta</taxon>
        <taxon>Spermatophyta</taxon>
        <taxon>Magnoliopsida</taxon>
        <taxon>eudicotyledons</taxon>
        <taxon>Gunneridae</taxon>
        <taxon>Pentapetalae</taxon>
        <taxon>asterids</taxon>
        <taxon>campanulids</taxon>
        <taxon>Asterales</taxon>
        <taxon>Asteraceae</taxon>
        <taxon>Carduoideae</taxon>
        <taxon>Cardueae</taxon>
        <taxon>Centaureinae</taxon>
        <taxon>Centaurea</taxon>
    </lineage>
</organism>
<dbReference type="PANTHER" id="PTHR13808:SF60">
    <property type="entry name" value="HISTONE ACETYLTRANSFERASE"/>
    <property type="match status" value="1"/>
</dbReference>
<proteinExistence type="predicted"/>
<feature type="domain" description="ZZ-type" evidence="18">
    <location>
        <begin position="1169"/>
        <end position="1232"/>
    </location>
</feature>
<dbReference type="SUPFAM" id="SSF57850">
    <property type="entry name" value="RING/U-box"/>
    <property type="match status" value="1"/>
</dbReference>
<evidence type="ECO:0000256" key="15">
    <source>
        <dbReference type="PROSITE-ProRule" id="PRU00228"/>
    </source>
</evidence>
<keyword evidence="13" id="KW-0012">Acyltransferase</keyword>
<dbReference type="Pfam" id="PF08214">
    <property type="entry name" value="HAT_KAT11"/>
    <property type="match status" value="1"/>
</dbReference>
<dbReference type="InterPro" id="IPR031162">
    <property type="entry name" value="CBP_P300_HAT"/>
</dbReference>
<evidence type="ECO:0000259" key="17">
    <source>
        <dbReference type="PROSITE" id="PS50134"/>
    </source>
</evidence>
<dbReference type="EC" id="2.3.1.48" evidence="3"/>
<dbReference type="EMBL" id="JARYMX010000001">
    <property type="protein sequence ID" value="KAJ9564190.1"/>
    <property type="molecule type" value="Genomic_DNA"/>
</dbReference>
<dbReference type="Gene3D" id="3.30.40.10">
    <property type="entry name" value="Zinc/RING finger domain, C3HC4 (zinc finger)"/>
    <property type="match status" value="1"/>
</dbReference>
<keyword evidence="10" id="KW-0010">Activator</keyword>
<dbReference type="Gene3D" id="1.20.1020.10">
    <property type="entry name" value="TAZ domain"/>
    <property type="match status" value="1"/>
</dbReference>
<evidence type="ECO:0000256" key="11">
    <source>
        <dbReference type="ARBA" id="ARBA00023163"/>
    </source>
</evidence>
<feature type="region of interest" description="Disordered" evidence="16">
    <location>
        <begin position="674"/>
        <end position="696"/>
    </location>
</feature>
<dbReference type="GO" id="GO:0004402">
    <property type="term" value="F:histone acetyltransferase activity"/>
    <property type="evidence" value="ECO:0007669"/>
    <property type="project" value="InterPro"/>
</dbReference>
<evidence type="ECO:0000256" key="10">
    <source>
        <dbReference type="ARBA" id="ARBA00023159"/>
    </source>
</evidence>
<dbReference type="InterPro" id="IPR000197">
    <property type="entry name" value="Znf_TAZ"/>
</dbReference>
<evidence type="ECO:0000256" key="5">
    <source>
        <dbReference type="ARBA" id="ARBA00022723"/>
    </source>
</evidence>
<keyword evidence="4" id="KW-0808">Transferase</keyword>
<dbReference type="PROSITE" id="PS01359">
    <property type="entry name" value="ZF_PHD_1"/>
    <property type="match status" value="1"/>
</dbReference>
<reference evidence="20" key="1">
    <citation type="submission" date="2023-03" db="EMBL/GenBank/DDBJ databases">
        <title>Chromosome-scale reference genome and RAD-based genetic map of yellow starthistle (Centaurea solstitialis) reveal putative structural variation and QTLs associated with invader traits.</title>
        <authorList>
            <person name="Reatini B."/>
            <person name="Cang F.A."/>
            <person name="Jiang Q."/>
            <person name="Mckibben M.T.W."/>
            <person name="Barker M.S."/>
            <person name="Rieseberg L.H."/>
            <person name="Dlugosch K.M."/>
        </authorList>
    </citation>
    <scope>NUCLEOTIDE SEQUENCE</scope>
    <source>
        <strain evidence="20">CAN-66</strain>
        <tissue evidence="20">Leaf</tissue>
    </source>
</reference>
<keyword evidence="11" id="KW-0804">Transcription</keyword>
<dbReference type="PROSITE" id="PS50134">
    <property type="entry name" value="ZF_TAZ"/>
    <property type="match status" value="1"/>
</dbReference>
<dbReference type="PROSITE" id="PS50135">
    <property type="entry name" value="ZF_ZZ_2"/>
    <property type="match status" value="1"/>
</dbReference>